<protein>
    <submittedName>
        <fullName evidence="2">Glycosyl transferase family 2</fullName>
    </submittedName>
</protein>
<dbReference type="InterPro" id="IPR001173">
    <property type="entry name" value="Glyco_trans_2-like"/>
</dbReference>
<keyword evidence="3" id="KW-1185">Reference proteome</keyword>
<proteinExistence type="predicted"/>
<dbReference type="RefSeq" id="WP_181909427.1">
    <property type="nucleotide sequence ID" value="NZ_QTTN01000005.1"/>
</dbReference>
<accession>A0A3D9SCQ4</accession>
<dbReference type="SUPFAM" id="SSF53448">
    <property type="entry name" value="Nucleotide-diphospho-sugar transferases"/>
    <property type="match status" value="1"/>
</dbReference>
<dbReference type="Proteomes" id="UP000256304">
    <property type="component" value="Unassembled WGS sequence"/>
</dbReference>
<dbReference type="GO" id="GO:0016740">
    <property type="term" value="F:transferase activity"/>
    <property type="evidence" value="ECO:0007669"/>
    <property type="project" value="UniProtKB-KW"/>
</dbReference>
<name>A0A3D9SCQ4_9BACL</name>
<dbReference type="PANTHER" id="PTHR43630:SF2">
    <property type="entry name" value="GLYCOSYLTRANSFERASE"/>
    <property type="match status" value="1"/>
</dbReference>
<dbReference type="InterPro" id="IPR011990">
    <property type="entry name" value="TPR-like_helical_dom_sf"/>
</dbReference>
<dbReference type="Gene3D" id="3.90.550.10">
    <property type="entry name" value="Spore Coat Polysaccharide Biosynthesis Protein SpsA, Chain A"/>
    <property type="match status" value="1"/>
</dbReference>
<dbReference type="SUPFAM" id="SSF48452">
    <property type="entry name" value="TPR-like"/>
    <property type="match status" value="1"/>
</dbReference>
<organism evidence="2 3">
    <name type="scientific">Paenibacillus taihuensis</name>
    <dbReference type="NCBI Taxonomy" id="1156355"/>
    <lineage>
        <taxon>Bacteria</taxon>
        <taxon>Bacillati</taxon>
        <taxon>Bacillota</taxon>
        <taxon>Bacilli</taxon>
        <taxon>Bacillales</taxon>
        <taxon>Paenibacillaceae</taxon>
        <taxon>Paenibacillus</taxon>
    </lineage>
</organism>
<evidence type="ECO:0000313" key="2">
    <source>
        <dbReference type="EMBL" id="REE91372.1"/>
    </source>
</evidence>
<dbReference type="EMBL" id="QTTN01000005">
    <property type="protein sequence ID" value="REE91372.1"/>
    <property type="molecule type" value="Genomic_DNA"/>
</dbReference>
<dbReference type="Gene3D" id="1.25.40.10">
    <property type="entry name" value="Tetratricopeptide repeat domain"/>
    <property type="match status" value="1"/>
</dbReference>
<reference evidence="2 3" key="1">
    <citation type="submission" date="2018-08" db="EMBL/GenBank/DDBJ databases">
        <title>Genomic Encyclopedia of Type Strains, Phase III (KMG-III): the genomes of soil and plant-associated and newly described type strains.</title>
        <authorList>
            <person name="Whitman W."/>
        </authorList>
    </citation>
    <scope>NUCLEOTIDE SEQUENCE [LARGE SCALE GENOMIC DNA]</scope>
    <source>
        <strain evidence="2 3">CGMCC 1.10966</strain>
    </source>
</reference>
<keyword evidence="2" id="KW-0808">Transferase</keyword>
<dbReference type="PANTHER" id="PTHR43630">
    <property type="entry name" value="POLY-BETA-1,6-N-ACETYL-D-GLUCOSAMINE SYNTHASE"/>
    <property type="match status" value="1"/>
</dbReference>
<sequence length="653" mass="69809">MVIGAYEREDTEGRLPVSLCMIVRNESRFLADCLRTAAPYVAEMIVVDTGSTDDTIAIGERLGAQVMSFAWADDFAAARNASLAAARQPWILVLDADERLEVHSVEAWADLLADEASWGYFVALSSWVGGEDGAVVTDAVCRLFRNDERIRFRGVIHEEVATSIAEHGGDGAVGFADATATATMAAAAGISIWHEGYRDEVVAERDKFVRNQRLLELALARNPHDPVLRYAAGTELFAAGRYTEALEWLEPLASEQKDAADGYSSDVLLKIIHACRAVGRLADAARYAEVGVRRYGDFADMHDARAEVMLDLDDAGGALDSAWAAVSAGRAPAYYSTVAGAGTYRSFCLAGAALERKYQFEEAAEAYTSAIRERPNYVPAWQRLLLLGSLEPKLRVWWTRAAFAMRSYGDRAAVAALCTGKAFADMLCDLRLPEEAERLWSAVFSEAGVEPSVLVQGIWQAQRGDFVGAMRLWKLCAREGGGAAELANLYIAAVDAGALAAAVPTEATADSKMMDSAMARALLRLGAWPAWLRLHADHAPWAPPLLLAALQRDLPAALRGRLRAAANHRLAAGWTSAAGGSWRAAADDFAAAAADKAARPWQQRAAAAGLAAAFAAQARAAANAASIAGANLPALHSETALPLILGTAVLPPR</sequence>
<dbReference type="AlphaFoldDB" id="A0A3D9SCQ4"/>
<evidence type="ECO:0000313" key="3">
    <source>
        <dbReference type="Proteomes" id="UP000256304"/>
    </source>
</evidence>
<dbReference type="InterPro" id="IPR029044">
    <property type="entry name" value="Nucleotide-diphossugar_trans"/>
</dbReference>
<evidence type="ECO:0000259" key="1">
    <source>
        <dbReference type="Pfam" id="PF00535"/>
    </source>
</evidence>
<comment type="caution">
    <text evidence="2">The sequence shown here is derived from an EMBL/GenBank/DDBJ whole genome shotgun (WGS) entry which is preliminary data.</text>
</comment>
<feature type="domain" description="Glycosyltransferase 2-like" evidence="1">
    <location>
        <begin position="18"/>
        <end position="114"/>
    </location>
</feature>
<gene>
    <name evidence="2" type="ORF">A8990_10577</name>
</gene>
<dbReference type="Pfam" id="PF00535">
    <property type="entry name" value="Glycos_transf_2"/>
    <property type="match status" value="1"/>
</dbReference>